<evidence type="ECO:0000259" key="1">
    <source>
        <dbReference type="Pfam" id="PF13439"/>
    </source>
</evidence>
<proteinExistence type="predicted"/>
<dbReference type="PANTHER" id="PTHR45947">
    <property type="entry name" value="SULFOQUINOVOSYL TRANSFERASE SQD2"/>
    <property type="match status" value="1"/>
</dbReference>
<dbReference type="GO" id="GO:0016757">
    <property type="term" value="F:glycosyltransferase activity"/>
    <property type="evidence" value="ECO:0007669"/>
    <property type="project" value="TreeGrafter"/>
</dbReference>
<dbReference type="CDD" id="cd03823">
    <property type="entry name" value="GT4_ExpE7-like"/>
    <property type="match status" value="1"/>
</dbReference>
<accession>A0A7C4RTB1</accession>
<dbReference type="InterPro" id="IPR050194">
    <property type="entry name" value="Glycosyltransferase_grp1"/>
</dbReference>
<evidence type="ECO:0000313" key="2">
    <source>
        <dbReference type="EMBL" id="HGU33624.1"/>
    </source>
</evidence>
<gene>
    <name evidence="2" type="ORF">ENS29_12310</name>
</gene>
<dbReference type="Pfam" id="PF13439">
    <property type="entry name" value="Glyco_transf_4"/>
    <property type="match status" value="1"/>
</dbReference>
<sequence length="484" mass="55358">MKASMVGCSPKGKADSAMRSLKIVLPVHVFFPEHFYGTETYTLQLAQCLREMGHRPTILTSVLYGEKGRGGACYTYEYDGFEVDCIDQNSQPLTHYRQLHRRADLYPLIQEIFRKREPDLVHVTHLMGHTGVLLEVIRDMGLPAVATLTDFYGICPNSKLMRYDESLCTGPNRRSTNCLACYIREHEYEFVHRRALARAIQKNRSLKWAARLLPIAASLPGFRRSIIADRIDAVRERRAYLRPLYAVYKRMITPTALLHDAYVRNGFYPERLRKIHFGIDLDVVKPFRKHPARIPSPLTFGYIGQITPHKGVDLVVAAFAGLRADNARLLLFGPRDQQPGYMAKIEKTASGNPHIQFRDTFPADRLGQVLSEIDVLVIPSRWYENSPLVMLYALASKTPVIATDMKGMSEFVIDGWNGFTFQKDSMAALRENMQRLLDRSDLWRELCENADYTMSVRDHAREVEAIYRDVLRENGSSVEKATRP</sequence>
<reference evidence="2" key="1">
    <citation type="journal article" date="2020" name="mSystems">
        <title>Genome- and Community-Level Interaction Insights into Carbon Utilization and Element Cycling Functions of Hydrothermarchaeota in Hydrothermal Sediment.</title>
        <authorList>
            <person name="Zhou Z."/>
            <person name="Liu Y."/>
            <person name="Xu W."/>
            <person name="Pan J."/>
            <person name="Luo Z.H."/>
            <person name="Li M."/>
        </authorList>
    </citation>
    <scope>NUCLEOTIDE SEQUENCE [LARGE SCALE GENOMIC DNA]</scope>
    <source>
        <strain evidence="2">SpSt-477</strain>
    </source>
</reference>
<dbReference type="SUPFAM" id="SSF53756">
    <property type="entry name" value="UDP-Glycosyltransferase/glycogen phosphorylase"/>
    <property type="match status" value="1"/>
</dbReference>
<dbReference type="Gene3D" id="3.40.50.2000">
    <property type="entry name" value="Glycogen Phosphorylase B"/>
    <property type="match status" value="2"/>
</dbReference>
<comment type="caution">
    <text evidence="2">The sequence shown here is derived from an EMBL/GenBank/DDBJ whole genome shotgun (WGS) entry which is preliminary data.</text>
</comment>
<protein>
    <submittedName>
        <fullName evidence="2">Glycosyltransferase</fullName>
    </submittedName>
</protein>
<keyword evidence="2" id="KW-0808">Transferase</keyword>
<organism evidence="2">
    <name type="scientific">Desulfatirhabdium butyrativorans</name>
    <dbReference type="NCBI Taxonomy" id="340467"/>
    <lineage>
        <taxon>Bacteria</taxon>
        <taxon>Pseudomonadati</taxon>
        <taxon>Thermodesulfobacteriota</taxon>
        <taxon>Desulfobacteria</taxon>
        <taxon>Desulfobacterales</taxon>
        <taxon>Desulfatirhabdiaceae</taxon>
        <taxon>Desulfatirhabdium</taxon>
    </lineage>
</organism>
<dbReference type="InterPro" id="IPR028098">
    <property type="entry name" value="Glyco_trans_4-like_N"/>
</dbReference>
<dbReference type="Pfam" id="PF13692">
    <property type="entry name" value="Glyco_trans_1_4"/>
    <property type="match status" value="1"/>
</dbReference>
<dbReference type="EMBL" id="DSUH01000283">
    <property type="protein sequence ID" value="HGU33624.1"/>
    <property type="molecule type" value="Genomic_DNA"/>
</dbReference>
<dbReference type="AlphaFoldDB" id="A0A7C4RTB1"/>
<feature type="domain" description="Glycosyltransferase subfamily 4-like N-terminal" evidence="1">
    <location>
        <begin position="37"/>
        <end position="148"/>
    </location>
</feature>
<name>A0A7C4RTB1_9BACT</name>
<dbReference type="PANTHER" id="PTHR45947:SF3">
    <property type="entry name" value="SULFOQUINOVOSYL TRANSFERASE SQD2"/>
    <property type="match status" value="1"/>
</dbReference>